<dbReference type="PRINTS" id="PR00036">
    <property type="entry name" value="HTHLACI"/>
</dbReference>
<dbReference type="PROSITE" id="PS00356">
    <property type="entry name" value="HTH_LACI_1"/>
    <property type="match status" value="1"/>
</dbReference>
<keyword evidence="1" id="KW-0678">Repressor</keyword>
<evidence type="ECO:0000256" key="1">
    <source>
        <dbReference type="ARBA" id="ARBA00022491"/>
    </source>
</evidence>
<accession>A0ABP9R3U2</accession>
<reference evidence="8" key="1">
    <citation type="journal article" date="2019" name="Int. J. Syst. Evol. Microbiol.">
        <title>The Global Catalogue of Microorganisms (GCM) 10K type strain sequencing project: providing services to taxonomists for standard genome sequencing and annotation.</title>
        <authorList>
            <consortium name="The Broad Institute Genomics Platform"/>
            <consortium name="The Broad Institute Genome Sequencing Center for Infectious Disease"/>
            <person name="Wu L."/>
            <person name="Ma J."/>
        </authorList>
    </citation>
    <scope>NUCLEOTIDE SEQUENCE [LARGE SCALE GENOMIC DNA]</scope>
    <source>
        <strain evidence="8">JCM 18715</strain>
    </source>
</reference>
<dbReference type="Pfam" id="PF00532">
    <property type="entry name" value="Peripla_BP_1"/>
    <property type="match status" value="1"/>
</dbReference>
<dbReference type="SMART" id="SM00354">
    <property type="entry name" value="HTH_LACI"/>
    <property type="match status" value="1"/>
</dbReference>
<dbReference type="PROSITE" id="PS50943">
    <property type="entry name" value="HTH_CROC1"/>
    <property type="match status" value="1"/>
</dbReference>
<dbReference type="CDD" id="cd01392">
    <property type="entry name" value="HTH_LacI"/>
    <property type="match status" value="1"/>
</dbReference>
<keyword evidence="8" id="KW-1185">Reference proteome</keyword>
<dbReference type="Pfam" id="PF00356">
    <property type="entry name" value="LacI"/>
    <property type="match status" value="1"/>
</dbReference>
<evidence type="ECO:0000256" key="4">
    <source>
        <dbReference type="ARBA" id="ARBA00023163"/>
    </source>
</evidence>
<feature type="domain" description="HTH lacI-type" evidence="5">
    <location>
        <begin position="19"/>
        <end position="73"/>
    </location>
</feature>
<dbReference type="RefSeq" id="WP_345534495.1">
    <property type="nucleotide sequence ID" value="NZ_BAABLD010000017.1"/>
</dbReference>
<dbReference type="Proteomes" id="UP001500547">
    <property type="component" value="Unassembled WGS sequence"/>
</dbReference>
<feature type="domain" description="HTH cro/C1-type" evidence="6">
    <location>
        <begin position="20"/>
        <end position="67"/>
    </location>
</feature>
<dbReference type="PANTHER" id="PTHR30146:SF148">
    <property type="entry name" value="HTH-TYPE TRANSCRIPTIONAL REPRESSOR PURR-RELATED"/>
    <property type="match status" value="1"/>
</dbReference>
<organism evidence="7 8">
    <name type="scientific">Viridibacterium curvum</name>
    <dbReference type="NCBI Taxonomy" id="1101404"/>
    <lineage>
        <taxon>Bacteria</taxon>
        <taxon>Pseudomonadati</taxon>
        <taxon>Pseudomonadota</taxon>
        <taxon>Betaproteobacteria</taxon>
        <taxon>Rhodocyclales</taxon>
        <taxon>Rhodocyclaceae</taxon>
        <taxon>Viridibacterium</taxon>
    </lineage>
</organism>
<evidence type="ECO:0000256" key="3">
    <source>
        <dbReference type="ARBA" id="ARBA00023125"/>
    </source>
</evidence>
<dbReference type="PANTHER" id="PTHR30146">
    <property type="entry name" value="LACI-RELATED TRANSCRIPTIONAL REPRESSOR"/>
    <property type="match status" value="1"/>
</dbReference>
<evidence type="ECO:0000259" key="6">
    <source>
        <dbReference type="PROSITE" id="PS50943"/>
    </source>
</evidence>
<dbReference type="CDD" id="cd06290">
    <property type="entry name" value="PBP1_LacI-like"/>
    <property type="match status" value="1"/>
</dbReference>
<dbReference type="InterPro" id="IPR000843">
    <property type="entry name" value="HTH_LacI"/>
</dbReference>
<comment type="caution">
    <text evidence="7">The sequence shown here is derived from an EMBL/GenBank/DDBJ whole genome shotgun (WGS) entry which is preliminary data.</text>
</comment>
<gene>
    <name evidence="7" type="ORF">GCM10025770_35940</name>
</gene>
<keyword evidence="2" id="KW-0805">Transcription regulation</keyword>
<dbReference type="SUPFAM" id="SSF47413">
    <property type="entry name" value="lambda repressor-like DNA-binding domains"/>
    <property type="match status" value="1"/>
</dbReference>
<dbReference type="PROSITE" id="PS50932">
    <property type="entry name" value="HTH_LACI_2"/>
    <property type="match status" value="1"/>
</dbReference>
<dbReference type="Gene3D" id="1.10.260.40">
    <property type="entry name" value="lambda repressor-like DNA-binding domains"/>
    <property type="match status" value="1"/>
</dbReference>
<dbReference type="EMBL" id="BAABLD010000017">
    <property type="protein sequence ID" value="GAA5171394.1"/>
    <property type="molecule type" value="Genomic_DNA"/>
</dbReference>
<dbReference type="InterPro" id="IPR001387">
    <property type="entry name" value="Cro/C1-type_HTH"/>
</dbReference>
<dbReference type="InterPro" id="IPR001761">
    <property type="entry name" value="Peripla_BP/Lac1_sug-bd_dom"/>
</dbReference>
<name>A0ABP9R3U2_9RHOO</name>
<dbReference type="GO" id="GO:0003677">
    <property type="term" value="F:DNA binding"/>
    <property type="evidence" value="ECO:0007669"/>
    <property type="project" value="UniProtKB-KW"/>
</dbReference>
<protein>
    <submittedName>
        <fullName evidence="7">LacI family DNA-binding transcriptional regulator</fullName>
    </submittedName>
</protein>
<dbReference type="InterPro" id="IPR028082">
    <property type="entry name" value="Peripla_BP_I"/>
</dbReference>
<evidence type="ECO:0000256" key="2">
    <source>
        <dbReference type="ARBA" id="ARBA00023015"/>
    </source>
</evidence>
<dbReference type="InterPro" id="IPR010982">
    <property type="entry name" value="Lambda_DNA-bd_dom_sf"/>
</dbReference>
<evidence type="ECO:0000313" key="8">
    <source>
        <dbReference type="Proteomes" id="UP001500547"/>
    </source>
</evidence>
<sequence>MKMESNASSPQLPDESEAVTVTDVARLAKVSVSTVSRILNGTARVSADKRSAVEAAIRTLSFKPNQFARGLKMGTTMTVGVVTQDIESPFFTRVMKGVEEALSKAGYALFIVSGHWDAHEEEDRIRLLAARRVDGIVIITGRLEEHALRALAQRQPIVVAGRDMEAHNVRSVCYDQEYGGFLATRYLISMGHRRIAFITGVKDHPDAQRRYAGYCRALQEAGLHSEDVLVQQGDFTESGGVLAMTRLLDSQEHFTAVFAANDQTALGARMVLHRRGIRVPDDISLVGFDDLPAAAFQTPPLTTVRQPLFEMGAYCGETLLRMLGNNVPERELPGLELVVRDTVRRI</sequence>
<dbReference type="SUPFAM" id="SSF53822">
    <property type="entry name" value="Periplasmic binding protein-like I"/>
    <property type="match status" value="1"/>
</dbReference>
<dbReference type="Gene3D" id="3.40.50.2300">
    <property type="match status" value="2"/>
</dbReference>
<keyword evidence="4" id="KW-0804">Transcription</keyword>
<keyword evidence="3 7" id="KW-0238">DNA-binding</keyword>
<evidence type="ECO:0000259" key="5">
    <source>
        <dbReference type="PROSITE" id="PS50932"/>
    </source>
</evidence>
<proteinExistence type="predicted"/>
<evidence type="ECO:0000313" key="7">
    <source>
        <dbReference type="EMBL" id="GAA5171394.1"/>
    </source>
</evidence>